<organism evidence="3 4">
    <name type="scientific">Nocardioides agariphilus</name>
    <dbReference type="NCBI Taxonomy" id="433664"/>
    <lineage>
        <taxon>Bacteria</taxon>
        <taxon>Bacillati</taxon>
        <taxon>Actinomycetota</taxon>
        <taxon>Actinomycetes</taxon>
        <taxon>Propionibacteriales</taxon>
        <taxon>Nocardioidaceae</taxon>
        <taxon>Nocardioides</taxon>
    </lineage>
</organism>
<dbReference type="PANTHER" id="PTHR13947:SF37">
    <property type="entry name" value="LD18367P"/>
    <property type="match status" value="1"/>
</dbReference>
<accession>A0A930VI94</accession>
<dbReference type="Proteomes" id="UP000660668">
    <property type="component" value="Unassembled WGS sequence"/>
</dbReference>
<feature type="domain" description="N-acetyltransferase" evidence="2">
    <location>
        <begin position="1"/>
        <end position="125"/>
    </location>
</feature>
<dbReference type="GO" id="GO:0008080">
    <property type="term" value="F:N-acetyltransferase activity"/>
    <property type="evidence" value="ECO:0007669"/>
    <property type="project" value="InterPro"/>
</dbReference>
<keyword evidence="1" id="KW-0808">Transferase</keyword>
<protein>
    <submittedName>
        <fullName evidence="3">GNAT family N-acetyltransferase</fullName>
    </submittedName>
</protein>
<comment type="caution">
    <text evidence="3">The sequence shown here is derived from an EMBL/GenBank/DDBJ whole genome shotgun (WGS) entry which is preliminary data.</text>
</comment>
<proteinExistence type="predicted"/>
<dbReference type="PANTHER" id="PTHR13947">
    <property type="entry name" value="GNAT FAMILY N-ACETYLTRANSFERASE"/>
    <property type="match status" value="1"/>
</dbReference>
<dbReference type="PROSITE" id="PS51186">
    <property type="entry name" value="GNAT"/>
    <property type="match status" value="1"/>
</dbReference>
<reference evidence="3" key="1">
    <citation type="submission" date="2020-11" db="EMBL/GenBank/DDBJ databases">
        <title>Nocardioides cynanchi sp. nov., isolated from soil of rhizosphere of Cynanchum wilfordii.</title>
        <authorList>
            <person name="Lee J.-S."/>
            <person name="Suh M.K."/>
            <person name="Kim J.-S."/>
        </authorList>
    </citation>
    <scope>NUCLEOTIDE SEQUENCE</scope>
    <source>
        <strain evidence="3">KCTC 19276</strain>
    </source>
</reference>
<dbReference type="Pfam" id="PF00583">
    <property type="entry name" value="Acetyltransf_1"/>
    <property type="match status" value="1"/>
</dbReference>
<evidence type="ECO:0000313" key="3">
    <source>
        <dbReference type="EMBL" id="MBF4767132.1"/>
    </source>
</evidence>
<dbReference type="AlphaFoldDB" id="A0A930VI94"/>
<dbReference type="InterPro" id="IPR000182">
    <property type="entry name" value="GNAT_dom"/>
</dbReference>
<dbReference type="InterPro" id="IPR016181">
    <property type="entry name" value="Acyl_CoA_acyltransferase"/>
</dbReference>
<sequence>MRPLFEEAEDSPAQLDAYLDEGMVLVARLGDDIVGHLQLVDAQKEGEVELKNMAVAEAMRGTGIGRRLVEHAVAASRAGGHARLTVATAAADVGNLRFYQRCGFRFSSIEPDAFGADTGYADDLVIDGIPLRDRVWFGLDLR</sequence>
<evidence type="ECO:0000313" key="4">
    <source>
        <dbReference type="Proteomes" id="UP000660668"/>
    </source>
</evidence>
<dbReference type="SUPFAM" id="SSF55729">
    <property type="entry name" value="Acyl-CoA N-acyltransferases (Nat)"/>
    <property type="match status" value="1"/>
</dbReference>
<dbReference type="InterPro" id="IPR050769">
    <property type="entry name" value="NAT_camello-type"/>
</dbReference>
<dbReference type="EMBL" id="JADKPO010000005">
    <property type="protein sequence ID" value="MBF4767132.1"/>
    <property type="molecule type" value="Genomic_DNA"/>
</dbReference>
<gene>
    <name evidence="3" type="ORF">ISU10_05070</name>
</gene>
<evidence type="ECO:0000256" key="1">
    <source>
        <dbReference type="ARBA" id="ARBA00022679"/>
    </source>
</evidence>
<evidence type="ECO:0000259" key="2">
    <source>
        <dbReference type="PROSITE" id="PS51186"/>
    </source>
</evidence>
<dbReference type="CDD" id="cd04301">
    <property type="entry name" value="NAT_SF"/>
    <property type="match status" value="1"/>
</dbReference>
<name>A0A930VI94_9ACTN</name>
<keyword evidence="4" id="KW-1185">Reference proteome</keyword>
<dbReference type="Gene3D" id="3.40.630.30">
    <property type="match status" value="1"/>
</dbReference>